<dbReference type="Proteomes" id="UP000799772">
    <property type="component" value="Unassembled WGS sequence"/>
</dbReference>
<proteinExistence type="predicted"/>
<accession>A0A9P4ICM2</accession>
<name>A0A9P4ICM2_9PEZI</name>
<evidence type="ECO:0000313" key="1">
    <source>
        <dbReference type="EMBL" id="KAF2096544.1"/>
    </source>
</evidence>
<reference evidence="1" key="1">
    <citation type="journal article" date="2020" name="Stud. Mycol.">
        <title>101 Dothideomycetes genomes: a test case for predicting lifestyles and emergence of pathogens.</title>
        <authorList>
            <person name="Haridas S."/>
            <person name="Albert R."/>
            <person name="Binder M."/>
            <person name="Bloem J."/>
            <person name="Labutti K."/>
            <person name="Salamov A."/>
            <person name="Andreopoulos B."/>
            <person name="Baker S."/>
            <person name="Barry K."/>
            <person name="Bills G."/>
            <person name="Bluhm B."/>
            <person name="Cannon C."/>
            <person name="Castanera R."/>
            <person name="Culley D."/>
            <person name="Daum C."/>
            <person name="Ezra D."/>
            <person name="Gonzalez J."/>
            <person name="Henrissat B."/>
            <person name="Kuo A."/>
            <person name="Liang C."/>
            <person name="Lipzen A."/>
            <person name="Lutzoni F."/>
            <person name="Magnuson J."/>
            <person name="Mondo S."/>
            <person name="Nolan M."/>
            <person name="Ohm R."/>
            <person name="Pangilinan J."/>
            <person name="Park H.-J."/>
            <person name="Ramirez L."/>
            <person name="Alfaro M."/>
            <person name="Sun H."/>
            <person name="Tritt A."/>
            <person name="Yoshinaga Y."/>
            <person name="Zwiers L.-H."/>
            <person name="Turgeon B."/>
            <person name="Goodwin S."/>
            <person name="Spatafora J."/>
            <person name="Crous P."/>
            <person name="Grigoriev I."/>
        </authorList>
    </citation>
    <scope>NUCLEOTIDE SEQUENCE</scope>
    <source>
        <strain evidence="1">CBS 133067</strain>
    </source>
</reference>
<organism evidence="1 2">
    <name type="scientific">Rhizodiscina lignyota</name>
    <dbReference type="NCBI Taxonomy" id="1504668"/>
    <lineage>
        <taxon>Eukaryota</taxon>
        <taxon>Fungi</taxon>
        <taxon>Dikarya</taxon>
        <taxon>Ascomycota</taxon>
        <taxon>Pezizomycotina</taxon>
        <taxon>Dothideomycetes</taxon>
        <taxon>Pleosporomycetidae</taxon>
        <taxon>Aulographales</taxon>
        <taxon>Rhizodiscinaceae</taxon>
        <taxon>Rhizodiscina</taxon>
    </lineage>
</organism>
<dbReference type="EMBL" id="ML978129">
    <property type="protein sequence ID" value="KAF2096544.1"/>
    <property type="molecule type" value="Genomic_DNA"/>
</dbReference>
<protein>
    <submittedName>
        <fullName evidence="1">Uncharacterized protein</fullName>
    </submittedName>
</protein>
<sequence length="215" mass="24126">MPPTWGYPVPHHAVDIEARIAELSLLVTQHFQLTTARLERIEERLDDIDKSIQNVEGDTEQIRESVGLDLGESVDTIIANTEEIVKSVGDDLEEAVREVLTGVEDVKGELENMDAPEGVGEQIKALEHNQWARGINGLVNLKDREQVLTPLHDENNQEVRPFPRTVGKMLHMPGQELARCIRQIGGTPHSTMDKNRVKFMAMIGCRFKVPHATEV</sequence>
<gene>
    <name evidence="1" type="ORF">NA57DRAFT_78147</name>
</gene>
<evidence type="ECO:0000313" key="2">
    <source>
        <dbReference type="Proteomes" id="UP000799772"/>
    </source>
</evidence>
<comment type="caution">
    <text evidence="1">The sequence shown here is derived from an EMBL/GenBank/DDBJ whole genome shotgun (WGS) entry which is preliminary data.</text>
</comment>
<keyword evidence="2" id="KW-1185">Reference proteome</keyword>
<dbReference type="AlphaFoldDB" id="A0A9P4ICM2"/>